<evidence type="ECO:0000256" key="1">
    <source>
        <dbReference type="SAM" id="MobiDB-lite"/>
    </source>
</evidence>
<evidence type="ECO:0008006" key="4">
    <source>
        <dbReference type="Google" id="ProtNLM"/>
    </source>
</evidence>
<dbReference type="InterPro" id="IPR036249">
    <property type="entry name" value="Thioredoxin-like_sf"/>
</dbReference>
<dbReference type="GeneID" id="37016539"/>
<keyword evidence="3" id="KW-1185">Reference proteome</keyword>
<dbReference type="Gene3D" id="3.10.20.30">
    <property type="match status" value="1"/>
</dbReference>
<dbReference type="CDD" id="cd03062">
    <property type="entry name" value="TRX_Fd_Sucrase"/>
    <property type="match status" value="1"/>
</dbReference>
<dbReference type="PANTHER" id="PTHR31902">
    <property type="entry name" value="ACTIN PATCHES DISTAL PROTEIN 1"/>
    <property type="match status" value="1"/>
</dbReference>
<dbReference type="SUPFAM" id="SSF54292">
    <property type="entry name" value="2Fe-2S ferredoxin-like"/>
    <property type="match status" value="1"/>
</dbReference>
<feature type="compositionally biased region" description="Low complexity" evidence="1">
    <location>
        <begin position="46"/>
        <end position="64"/>
    </location>
</feature>
<evidence type="ECO:0000313" key="2">
    <source>
        <dbReference type="EMBL" id="PWN23118.1"/>
    </source>
</evidence>
<dbReference type="OrthoDB" id="10253744at2759"/>
<dbReference type="AlphaFoldDB" id="A0A316UDZ4"/>
<accession>A0A316UDZ4</accession>
<dbReference type="InterPro" id="IPR009737">
    <property type="entry name" value="Aim32/Apd1-like"/>
</dbReference>
<gene>
    <name evidence="2" type="ORF">BCV69DRAFT_310604</name>
</gene>
<protein>
    <recommendedName>
        <fullName evidence="4">2Fe-2S ferredoxin-type domain-containing protein</fullName>
    </recommendedName>
</protein>
<evidence type="ECO:0000313" key="3">
    <source>
        <dbReference type="Proteomes" id="UP000245942"/>
    </source>
</evidence>
<dbReference type="PANTHER" id="PTHR31902:SF14">
    <property type="entry name" value="ACTIN PATCHES DISTAL PROTEIN 1"/>
    <property type="match status" value="1"/>
</dbReference>
<organism evidence="2 3">
    <name type="scientific">Pseudomicrostroma glucosiphilum</name>
    <dbReference type="NCBI Taxonomy" id="1684307"/>
    <lineage>
        <taxon>Eukaryota</taxon>
        <taxon>Fungi</taxon>
        <taxon>Dikarya</taxon>
        <taxon>Basidiomycota</taxon>
        <taxon>Ustilaginomycotina</taxon>
        <taxon>Exobasidiomycetes</taxon>
        <taxon>Microstromatales</taxon>
        <taxon>Microstromatales incertae sedis</taxon>
        <taxon>Pseudomicrostroma</taxon>
    </lineage>
</organism>
<dbReference type="InterPro" id="IPR012675">
    <property type="entry name" value="Beta-grasp_dom_sf"/>
</dbReference>
<dbReference type="Gene3D" id="3.40.30.10">
    <property type="entry name" value="Glutaredoxin"/>
    <property type="match status" value="1"/>
</dbReference>
<dbReference type="Proteomes" id="UP000245942">
    <property type="component" value="Unassembled WGS sequence"/>
</dbReference>
<dbReference type="SUPFAM" id="SSF52833">
    <property type="entry name" value="Thioredoxin-like"/>
    <property type="match status" value="1"/>
</dbReference>
<dbReference type="Pfam" id="PF06999">
    <property type="entry name" value="Suc_Fer-like"/>
    <property type="match status" value="1"/>
</dbReference>
<dbReference type="GO" id="GO:0051536">
    <property type="term" value="F:iron-sulfur cluster binding"/>
    <property type="evidence" value="ECO:0007669"/>
    <property type="project" value="InterPro"/>
</dbReference>
<dbReference type="EMBL" id="KZ819322">
    <property type="protein sequence ID" value="PWN23118.1"/>
    <property type="molecule type" value="Genomic_DNA"/>
</dbReference>
<dbReference type="RefSeq" id="XP_025350278.1">
    <property type="nucleotide sequence ID" value="XM_025494805.1"/>
</dbReference>
<feature type="region of interest" description="Disordered" evidence="1">
    <location>
        <begin position="31"/>
        <end position="64"/>
    </location>
</feature>
<sequence length="546" mass="60058">MLRPFVVRPERLTRHLCTLYETSTQHSLAPAWRRIPQSHHQRRPLSNSTRALAPSSSSSSARTISIDKYQHFDPRPALDSAGRVPIAPYDAAPLACSAPSYPKGHLIIHPYSQPRPQETWPAAVESVCPLLVELGNRTKQQLSGWGVAFSDGDQKVTAQKEARFTPWDVTTSKVARPIAGDASEEEEFLIRIYQGNGTHATIGPYSLQTLPADLTPTIERAIQLAPIPSARYPKTTEESHVYVCTHGSRDCRCGVVGTELRDKLREEVRTHEVRTLGEGSKKVRVFGISHVGGHKWAANALLYPAGDWYGNLRVSDSPLILRSALAPSTSRHDLTDQRERLVHWPRWRGRLGLTEEQMRKVWDEWGGGTVETAVIQPIVRRRAASPQSSQSVAASPEPAVSPNPTVIASHSIPFRKHSGDVVFVDAKIGENLKDVAQRGGLEEIEATCGGKCECATCHAYLANPASLSPQVAGSATSTETITYALDSNLNDPLPVDVLPAATDEESDMLDYAISRKTTSRLLCQVTLTQELVDWFGRGGRVQLSRY</sequence>
<name>A0A316UDZ4_9BASI</name>
<reference evidence="2 3" key="1">
    <citation type="journal article" date="2018" name="Mol. Biol. Evol.">
        <title>Broad Genomic Sampling Reveals a Smut Pathogenic Ancestry of the Fungal Clade Ustilaginomycotina.</title>
        <authorList>
            <person name="Kijpornyongpan T."/>
            <person name="Mondo S.J."/>
            <person name="Barry K."/>
            <person name="Sandor L."/>
            <person name="Lee J."/>
            <person name="Lipzen A."/>
            <person name="Pangilinan J."/>
            <person name="LaButti K."/>
            <person name="Hainaut M."/>
            <person name="Henrissat B."/>
            <person name="Grigoriev I.V."/>
            <person name="Spatafora J.W."/>
            <person name="Aime M.C."/>
        </authorList>
    </citation>
    <scope>NUCLEOTIDE SEQUENCE [LARGE SCALE GENOMIC DNA]</scope>
    <source>
        <strain evidence="2 3">MCA 4718</strain>
    </source>
</reference>
<proteinExistence type="predicted"/>
<dbReference type="STRING" id="1684307.A0A316UDZ4"/>
<dbReference type="InterPro" id="IPR036010">
    <property type="entry name" value="2Fe-2S_ferredoxin-like_sf"/>
</dbReference>